<sequence length="284" mass="32531">MLVFNQFGSKINYENGKCANCNRYNTSPAWCKTCDPQKTALGWTSGNKNIDDCIKELQLNATNYEDVIEWIPFNRLNNIQKVGEEFLALWLDGVRLIQYIKEPTQSRVPSSGIRLKILHESKNLSEILCKFKELIQSKDNSPKVYGLTQDTSTDEYILVFDFKRYEYCGKCANCNRYNTDFAWCQTCDPQKIAQGWTSGIKDVDECIKEFQLKTARYEDVIEWIPFNRLNNLQKIGEGGFGSVFSATWLDGKRIVSGKSTENVRSRTPSCKVALKTLPGSQKIF</sequence>
<dbReference type="Gene3D" id="3.30.200.20">
    <property type="entry name" value="Phosphorylase Kinase, domain 1"/>
    <property type="match status" value="1"/>
</dbReference>
<evidence type="ECO:0000313" key="1">
    <source>
        <dbReference type="EMBL" id="RIB30313.1"/>
    </source>
</evidence>
<proteinExistence type="predicted"/>
<name>A0A397WBV7_9GLOM</name>
<accession>A0A397WBV7</accession>
<evidence type="ECO:0008006" key="3">
    <source>
        <dbReference type="Google" id="ProtNLM"/>
    </source>
</evidence>
<dbReference type="OrthoDB" id="2442978at2759"/>
<keyword evidence="2" id="KW-1185">Reference proteome</keyword>
<comment type="caution">
    <text evidence="1">The sequence shown here is derived from an EMBL/GenBank/DDBJ whole genome shotgun (WGS) entry which is preliminary data.</text>
</comment>
<dbReference type="AlphaFoldDB" id="A0A397WBV7"/>
<dbReference type="EMBL" id="QKWP01000015">
    <property type="protein sequence ID" value="RIB30313.1"/>
    <property type="molecule type" value="Genomic_DNA"/>
</dbReference>
<dbReference type="Proteomes" id="UP000266673">
    <property type="component" value="Unassembled WGS sequence"/>
</dbReference>
<organism evidence="1 2">
    <name type="scientific">Gigaspora rosea</name>
    <dbReference type="NCBI Taxonomy" id="44941"/>
    <lineage>
        <taxon>Eukaryota</taxon>
        <taxon>Fungi</taxon>
        <taxon>Fungi incertae sedis</taxon>
        <taxon>Mucoromycota</taxon>
        <taxon>Glomeromycotina</taxon>
        <taxon>Glomeromycetes</taxon>
        <taxon>Diversisporales</taxon>
        <taxon>Gigasporaceae</taxon>
        <taxon>Gigaspora</taxon>
    </lineage>
</organism>
<evidence type="ECO:0000313" key="2">
    <source>
        <dbReference type="Proteomes" id="UP000266673"/>
    </source>
</evidence>
<protein>
    <recommendedName>
        <fullName evidence="3">Protein kinase domain-containing protein</fullName>
    </recommendedName>
</protein>
<gene>
    <name evidence="1" type="ORF">C2G38_342747</name>
</gene>
<dbReference type="STRING" id="44941.A0A397WBV7"/>
<reference evidence="1 2" key="1">
    <citation type="submission" date="2018-06" db="EMBL/GenBank/DDBJ databases">
        <title>Comparative genomics reveals the genomic features of Rhizophagus irregularis, R. cerebriforme, R. diaphanum and Gigaspora rosea, and their symbiotic lifestyle signature.</title>
        <authorList>
            <person name="Morin E."/>
            <person name="San Clemente H."/>
            <person name="Chen E.C.H."/>
            <person name="De La Providencia I."/>
            <person name="Hainaut M."/>
            <person name="Kuo A."/>
            <person name="Kohler A."/>
            <person name="Murat C."/>
            <person name="Tang N."/>
            <person name="Roy S."/>
            <person name="Loubradou J."/>
            <person name="Henrissat B."/>
            <person name="Grigoriev I.V."/>
            <person name="Corradi N."/>
            <person name="Roux C."/>
            <person name="Martin F.M."/>
        </authorList>
    </citation>
    <scope>NUCLEOTIDE SEQUENCE [LARGE SCALE GENOMIC DNA]</scope>
    <source>
        <strain evidence="1 2">DAOM 194757</strain>
    </source>
</reference>